<dbReference type="Gene3D" id="2.60.40.1240">
    <property type="match status" value="1"/>
</dbReference>
<evidence type="ECO:0000256" key="3">
    <source>
        <dbReference type="SAM" id="Phobius"/>
    </source>
</evidence>
<keyword evidence="3" id="KW-1133">Transmembrane helix</keyword>
<evidence type="ECO:0000313" key="5">
    <source>
        <dbReference type="EMBL" id="SNS00765.1"/>
    </source>
</evidence>
<organism evidence="5 6">
    <name type="scientific">Actinoplanes regularis</name>
    <dbReference type="NCBI Taxonomy" id="52697"/>
    <lineage>
        <taxon>Bacteria</taxon>
        <taxon>Bacillati</taxon>
        <taxon>Actinomycetota</taxon>
        <taxon>Actinomycetes</taxon>
        <taxon>Micromonosporales</taxon>
        <taxon>Micromonosporaceae</taxon>
        <taxon>Actinoplanes</taxon>
    </lineage>
</organism>
<protein>
    <recommendedName>
        <fullName evidence="4">DUF4352 domain-containing protein</fullName>
    </recommendedName>
</protein>
<dbReference type="EMBL" id="FZNR01000008">
    <property type="protein sequence ID" value="SNS00765.1"/>
    <property type="molecule type" value="Genomic_DNA"/>
</dbReference>
<keyword evidence="6" id="KW-1185">Reference proteome</keyword>
<evidence type="ECO:0000256" key="1">
    <source>
        <dbReference type="ARBA" id="ARBA00022729"/>
    </source>
</evidence>
<accession>A0A239AYI0</accession>
<proteinExistence type="predicted"/>
<sequence length="230" mass="24423">MVSGRGEPSMDGQRVRLPGAPRSLGEPVAYTSHRAPRVRVVDPDDEGLDEWTLLWRTRIWVGGGVLAVLVLIMFGIWAVATADSQAGGPVVISGLAPAGATEAEPGGFGLRVKGVRCGFSRIGPEALEQRAHGQFCLLDVRVTNNGQEPDLFDSSVQRVYDTEGGVYAVADDAEVFLNDGSPTLLDEIRPGASVNGVLPFDVPKDSQLSEVSFRVSGSAPGVRMRLPSAR</sequence>
<evidence type="ECO:0000313" key="6">
    <source>
        <dbReference type="Proteomes" id="UP000198415"/>
    </source>
</evidence>
<feature type="transmembrane region" description="Helical" evidence="3">
    <location>
        <begin position="59"/>
        <end position="80"/>
    </location>
</feature>
<dbReference type="Proteomes" id="UP000198415">
    <property type="component" value="Unassembled WGS sequence"/>
</dbReference>
<dbReference type="Pfam" id="PF11611">
    <property type="entry name" value="DUF4352"/>
    <property type="match status" value="1"/>
</dbReference>
<evidence type="ECO:0000259" key="4">
    <source>
        <dbReference type="Pfam" id="PF11611"/>
    </source>
</evidence>
<dbReference type="InterPro" id="IPR029050">
    <property type="entry name" value="Immunoprotect_excell_Ig-like"/>
</dbReference>
<dbReference type="InterPro" id="IPR029051">
    <property type="entry name" value="DUF4352"/>
</dbReference>
<evidence type="ECO:0000256" key="2">
    <source>
        <dbReference type="SAM" id="MobiDB-lite"/>
    </source>
</evidence>
<keyword evidence="3" id="KW-0472">Membrane</keyword>
<feature type="region of interest" description="Disordered" evidence="2">
    <location>
        <begin position="1"/>
        <end position="23"/>
    </location>
</feature>
<feature type="domain" description="DUF4352" evidence="4">
    <location>
        <begin position="121"/>
        <end position="209"/>
    </location>
</feature>
<dbReference type="AlphaFoldDB" id="A0A239AYI0"/>
<name>A0A239AYI0_9ACTN</name>
<keyword evidence="1" id="KW-0732">Signal</keyword>
<reference evidence="5 6" key="1">
    <citation type="submission" date="2017-06" db="EMBL/GenBank/DDBJ databases">
        <authorList>
            <person name="Kim H.J."/>
            <person name="Triplett B.A."/>
        </authorList>
    </citation>
    <scope>NUCLEOTIDE SEQUENCE [LARGE SCALE GENOMIC DNA]</scope>
    <source>
        <strain evidence="5 6">DSM 43151</strain>
    </source>
</reference>
<gene>
    <name evidence="5" type="ORF">SAMN06264365_108216</name>
</gene>
<keyword evidence="3" id="KW-0812">Transmembrane</keyword>